<reference evidence="8" key="2">
    <citation type="submission" date="2010-03" db="EMBL/GenBank/DDBJ databases">
        <authorList>
            <person name="Pajon A."/>
        </authorList>
    </citation>
    <scope>NUCLEOTIDE SEQUENCE</scope>
    <source>
        <strain evidence="8">Type strain: 18P13</strain>
    </source>
</reference>
<dbReference type="Pfam" id="PF02508">
    <property type="entry name" value="Rnf-Nqr"/>
    <property type="match status" value="1"/>
</dbReference>
<evidence type="ECO:0000256" key="3">
    <source>
        <dbReference type="ARBA" id="ARBA00022692"/>
    </source>
</evidence>
<sequence>MNNLLSVLLTAITANLIFTKALGISTITASAKSKTDFVGIGLMVTILTTLGCGITYGVNQLFPALDIAYRPVAYILVLAVLYIFLLVFLHAVGRPTFYRFRKYVHLCTFNCAVLGTLLLNAEQSGSLSASLRFGLTAGLGFVIGAWTLKAVYPKLTSERVPASVRGYPAILLYIGILSMALYAANII</sequence>
<organism evidence="8 9">
    <name type="scientific">Ruminococcus champanellensis (strain DSM 18848 / JCM 17042 / KCTC 15320 / 18P13)</name>
    <dbReference type="NCBI Taxonomy" id="213810"/>
    <lineage>
        <taxon>Bacteria</taxon>
        <taxon>Bacillati</taxon>
        <taxon>Bacillota</taxon>
        <taxon>Clostridia</taxon>
        <taxon>Eubacteriales</taxon>
        <taxon>Oscillospiraceae</taxon>
        <taxon>Ruminococcus</taxon>
    </lineage>
</organism>
<dbReference type="GeneID" id="83156615"/>
<dbReference type="InterPro" id="IPR003667">
    <property type="entry name" value="NqrDE/RnfAE"/>
</dbReference>
<proteinExistence type="predicted"/>
<dbReference type="BioCyc" id="RCHA213810:RUM_RS09440-MONOMER"/>
<dbReference type="GO" id="GO:0005886">
    <property type="term" value="C:plasma membrane"/>
    <property type="evidence" value="ECO:0007669"/>
    <property type="project" value="TreeGrafter"/>
</dbReference>
<dbReference type="STRING" id="213810.RUM_19450"/>
<feature type="transmembrane region" description="Helical" evidence="7">
    <location>
        <begin position="71"/>
        <end position="91"/>
    </location>
</feature>
<comment type="subcellular location">
    <subcellularLocation>
        <location evidence="1">Endomembrane system</location>
        <topology evidence="1">Multi-pass membrane protein</topology>
    </subcellularLocation>
</comment>
<dbReference type="EMBL" id="FP929052">
    <property type="protein sequence ID" value="CBL17983.1"/>
    <property type="molecule type" value="Genomic_DNA"/>
</dbReference>
<evidence type="ECO:0000256" key="2">
    <source>
        <dbReference type="ARBA" id="ARBA00022448"/>
    </source>
</evidence>
<keyword evidence="4" id="KW-1278">Translocase</keyword>
<feature type="transmembrane region" description="Helical" evidence="7">
    <location>
        <begin position="103"/>
        <end position="121"/>
    </location>
</feature>
<feature type="transmembrane region" description="Helical" evidence="7">
    <location>
        <begin position="164"/>
        <end position="184"/>
    </location>
</feature>
<dbReference type="InterPro" id="IPR050133">
    <property type="entry name" value="NqrDE/RnfAE_oxidrdctase"/>
</dbReference>
<evidence type="ECO:0000256" key="7">
    <source>
        <dbReference type="SAM" id="Phobius"/>
    </source>
</evidence>
<keyword evidence="3 7" id="KW-0812">Transmembrane</keyword>
<evidence type="ECO:0000256" key="1">
    <source>
        <dbReference type="ARBA" id="ARBA00004127"/>
    </source>
</evidence>
<dbReference type="PIRSF" id="PIRSF006102">
    <property type="entry name" value="NQR_DE"/>
    <property type="match status" value="1"/>
</dbReference>
<protein>
    <submittedName>
        <fullName evidence="8">Predicted NADH:ubiquinone oxidoreductase, subunit RnfA</fullName>
    </submittedName>
</protein>
<gene>
    <name evidence="8" type="ordered locus">RUM_19450</name>
</gene>
<feature type="transmembrane region" description="Helical" evidence="7">
    <location>
        <begin position="133"/>
        <end position="152"/>
    </location>
</feature>
<dbReference type="PANTHER" id="PTHR30335">
    <property type="entry name" value="INTEGRAL MEMBRANE PROTEIN OF SOXR-REDUCING COMPLEX"/>
    <property type="match status" value="1"/>
</dbReference>
<dbReference type="Proteomes" id="UP000007054">
    <property type="component" value="Chromosome"/>
</dbReference>
<dbReference type="OrthoDB" id="1820404at2"/>
<reference evidence="8" key="1">
    <citation type="submission" date="2010-03" db="EMBL/GenBank/DDBJ databases">
        <title>The genome sequence of Ruminococcus sp. 18P13.</title>
        <authorList>
            <consortium name="metaHIT consortium -- http://www.metahit.eu/"/>
            <person name="Pajon A."/>
            <person name="Turner K."/>
            <person name="Parkhill J."/>
            <person name="Bernalier A."/>
        </authorList>
    </citation>
    <scope>NUCLEOTIDE SEQUENCE [LARGE SCALE GENOMIC DNA]</scope>
    <source>
        <strain evidence="8">Type strain: 18P13</strain>
    </source>
</reference>
<name>D4LED8_RUMC1</name>
<dbReference type="AlphaFoldDB" id="D4LED8"/>
<dbReference type="KEGG" id="rch:RUM_19450"/>
<keyword evidence="8" id="KW-0830">Ubiquinone</keyword>
<dbReference type="RefSeq" id="WP_015558889.1">
    <property type="nucleotide sequence ID" value="NC_021039.1"/>
</dbReference>
<accession>D4LED8</accession>
<evidence type="ECO:0000313" key="8">
    <source>
        <dbReference type="EMBL" id="CBL17983.1"/>
    </source>
</evidence>
<evidence type="ECO:0000256" key="5">
    <source>
        <dbReference type="ARBA" id="ARBA00022989"/>
    </source>
</evidence>
<dbReference type="HOGENOM" id="CLU_095255_1_0_9"/>
<feature type="transmembrane region" description="Helical" evidence="7">
    <location>
        <begin position="39"/>
        <end position="59"/>
    </location>
</feature>
<dbReference type="GO" id="GO:0012505">
    <property type="term" value="C:endomembrane system"/>
    <property type="evidence" value="ECO:0007669"/>
    <property type="project" value="UniProtKB-SubCell"/>
</dbReference>
<dbReference type="PANTHER" id="PTHR30335:SF0">
    <property type="entry name" value="ION-TRANSLOCATING OXIDOREDUCTASE COMPLEX SUBUNIT A"/>
    <property type="match status" value="1"/>
</dbReference>
<keyword evidence="5 7" id="KW-1133">Transmembrane helix</keyword>
<dbReference type="PATRIC" id="fig|213810.4.peg.1845"/>
<keyword evidence="6 7" id="KW-0472">Membrane</keyword>
<evidence type="ECO:0000256" key="6">
    <source>
        <dbReference type="ARBA" id="ARBA00023136"/>
    </source>
</evidence>
<evidence type="ECO:0000313" key="9">
    <source>
        <dbReference type="Proteomes" id="UP000007054"/>
    </source>
</evidence>
<evidence type="ECO:0000256" key="4">
    <source>
        <dbReference type="ARBA" id="ARBA00022967"/>
    </source>
</evidence>
<keyword evidence="2" id="KW-0813">Transport</keyword>
<keyword evidence="9" id="KW-1185">Reference proteome</keyword>